<gene>
    <name evidence="1" type="ORF">BDQ12DRAFT_686389</name>
</gene>
<sequence length="75" mass="8320">MAQHFLHVNLNITHTTRMCKKACKLILLPSLLSPDQYLPSYPHSIPPARPATFQLPIHIIRGGYGLPLLSSISSC</sequence>
<keyword evidence="2" id="KW-1185">Reference proteome</keyword>
<organism evidence="1 2">
    <name type="scientific">Crucibulum laeve</name>
    <dbReference type="NCBI Taxonomy" id="68775"/>
    <lineage>
        <taxon>Eukaryota</taxon>
        <taxon>Fungi</taxon>
        <taxon>Dikarya</taxon>
        <taxon>Basidiomycota</taxon>
        <taxon>Agaricomycotina</taxon>
        <taxon>Agaricomycetes</taxon>
        <taxon>Agaricomycetidae</taxon>
        <taxon>Agaricales</taxon>
        <taxon>Agaricineae</taxon>
        <taxon>Nidulariaceae</taxon>
        <taxon>Crucibulum</taxon>
    </lineage>
</organism>
<dbReference type="EMBL" id="ML213612">
    <property type="protein sequence ID" value="TFK36725.1"/>
    <property type="molecule type" value="Genomic_DNA"/>
</dbReference>
<name>A0A5C3LVF9_9AGAR</name>
<evidence type="ECO:0000313" key="1">
    <source>
        <dbReference type="EMBL" id="TFK36725.1"/>
    </source>
</evidence>
<dbReference type="AlphaFoldDB" id="A0A5C3LVF9"/>
<reference evidence="1 2" key="1">
    <citation type="journal article" date="2019" name="Nat. Ecol. Evol.">
        <title>Megaphylogeny resolves global patterns of mushroom evolution.</title>
        <authorList>
            <person name="Varga T."/>
            <person name="Krizsan K."/>
            <person name="Foldi C."/>
            <person name="Dima B."/>
            <person name="Sanchez-Garcia M."/>
            <person name="Sanchez-Ramirez S."/>
            <person name="Szollosi G.J."/>
            <person name="Szarkandi J.G."/>
            <person name="Papp V."/>
            <person name="Albert L."/>
            <person name="Andreopoulos W."/>
            <person name="Angelini C."/>
            <person name="Antonin V."/>
            <person name="Barry K.W."/>
            <person name="Bougher N.L."/>
            <person name="Buchanan P."/>
            <person name="Buyck B."/>
            <person name="Bense V."/>
            <person name="Catcheside P."/>
            <person name="Chovatia M."/>
            <person name="Cooper J."/>
            <person name="Damon W."/>
            <person name="Desjardin D."/>
            <person name="Finy P."/>
            <person name="Geml J."/>
            <person name="Haridas S."/>
            <person name="Hughes K."/>
            <person name="Justo A."/>
            <person name="Karasinski D."/>
            <person name="Kautmanova I."/>
            <person name="Kiss B."/>
            <person name="Kocsube S."/>
            <person name="Kotiranta H."/>
            <person name="LaButti K.M."/>
            <person name="Lechner B.E."/>
            <person name="Liimatainen K."/>
            <person name="Lipzen A."/>
            <person name="Lukacs Z."/>
            <person name="Mihaltcheva S."/>
            <person name="Morgado L.N."/>
            <person name="Niskanen T."/>
            <person name="Noordeloos M.E."/>
            <person name="Ohm R.A."/>
            <person name="Ortiz-Santana B."/>
            <person name="Ovrebo C."/>
            <person name="Racz N."/>
            <person name="Riley R."/>
            <person name="Savchenko A."/>
            <person name="Shiryaev A."/>
            <person name="Soop K."/>
            <person name="Spirin V."/>
            <person name="Szebenyi C."/>
            <person name="Tomsovsky M."/>
            <person name="Tulloss R.E."/>
            <person name="Uehling J."/>
            <person name="Grigoriev I.V."/>
            <person name="Vagvolgyi C."/>
            <person name="Papp T."/>
            <person name="Martin F.M."/>
            <person name="Miettinen O."/>
            <person name="Hibbett D.S."/>
            <person name="Nagy L.G."/>
        </authorList>
    </citation>
    <scope>NUCLEOTIDE SEQUENCE [LARGE SCALE GENOMIC DNA]</scope>
    <source>
        <strain evidence="1 2">CBS 166.37</strain>
    </source>
</reference>
<proteinExistence type="predicted"/>
<accession>A0A5C3LVF9</accession>
<protein>
    <submittedName>
        <fullName evidence="1">Uncharacterized protein</fullName>
    </submittedName>
</protein>
<dbReference type="Proteomes" id="UP000308652">
    <property type="component" value="Unassembled WGS sequence"/>
</dbReference>
<evidence type="ECO:0000313" key="2">
    <source>
        <dbReference type="Proteomes" id="UP000308652"/>
    </source>
</evidence>